<dbReference type="AlphaFoldDB" id="A0A5B7K7U0"/>
<evidence type="ECO:0000313" key="3">
    <source>
        <dbReference type="Proteomes" id="UP000324222"/>
    </source>
</evidence>
<proteinExistence type="predicted"/>
<gene>
    <name evidence="2" type="ORF">E2C01_098270</name>
</gene>
<reference evidence="2 3" key="1">
    <citation type="submission" date="2019-05" db="EMBL/GenBank/DDBJ databases">
        <title>Another draft genome of Portunus trituberculatus and its Hox gene families provides insights of decapod evolution.</title>
        <authorList>
            <person name="Jeong J.-H."/>
            <person name="Song I."/>
            <person name="Kim S."/>
            <person name="Choi T."/>
            <person name="Kim D."/>
            <person name="Ryu S."/>
            <person name="Kim W."/>
        </authorList>
    </citation>
    <scope>NUCLEOTIDE SEQUENCE [LARGE SCALE GENOMIC DNA]</scope>
    <source>
        <tissue evidence="2">Muscle</tissue>
    </source>
</reference>
<keyword evidence="3" id="KW-1185">Reference proteome</keyword>
<evidence type="ECO:0000256" key="1">
    <source>
        <dbReference type="SAM" id="MobiDB-lite"/>
    </source>
</evidence>
<evidence type="ECO:0000313" key="2">
    <source>
        <dbReference type="EMBL" id="MPD02674.1"/>
    </source>
</evidence>
<protein>
    <submittedName>
        <fullName evidence="2">Uncharacterized protein</fullName>
    </submittedName>
</protein>
<accession>A0A5B7K7U0</accession>
<organism evidence="2 3">
    <name type="scientific">Portunus trituberculatus</name>
    <name type="common">Swimming crab</name>
    <name type="synonym">Neptunus trituberculatus</name>
    <dbReference type="NCBI Taxonomy" id="210409"/>
    <lineage>
        <taxon>Eukaryota</taxon>
        <taxon>Metazoa</taxon>
        <taxon>Ecdysozoa</taxon>
        <taxon>Arthropoda</taxon>
        <taxon>Crustacea</taxon>
        <taxon>Multicrustacea</taxon>
        <taxon>Malacostraca</taxon>
        <taxon>Eumalacostraca</taxon>
        <taxon>Eucarida</taxon>
        <taxon>Decapoda</taxon>
        <taxon>Pleocyemata</taxon>
        <taxon>Brachyura</taxon>
        <taxon>Eubrachyura</taxon>
        <taxon>Portunoidea</taxon>
        <taxon>Portunidae</taxon>
        <taxon>Portuninae</taxon>
        <taxon>Portunus</taxon>
    </lineage>
</organism>
<sequence>MGERTATHPRVDNITSSTITLTTTTTATTATALHSALSRSQYLHVLQLFRSRHSAFLFTTTNPDLSLPNWCLFHLPAGHPASSMPPALPQGFSAGKTPQAVRRAPASLRFSE</sequence>
<name>A0A5B7K7U0_PORTR</name>
<dbReference type="Proteomes" id="UP000324222">
    <property type="component" value="Unassembled WGS sequence"/>
</dbReference>
<comment type="caution">
    <text evidence="2">The sequence shown here is derived from an EMBL/GenBank/DDBJ whole genome shotgun (WGS) entry which is preliminary data.</text>
</comment>
<feature type="region of interest" description="Disordered" evidence="1">
    <location>
        <begin position="84"/>
        <end position="112"/>
    </location>
</feature>
<dbReference type="EMBL" id="VSRR010132602">
    <property type="protein sequence ID" value="MPD02674.1"/>
    <property type="molecule type" value="Genomic_DNA"/>
</dbReference>